<accession>A0ABX1JMG1</accession>
<protein>
    <submittedName>
        <fullName evidence="2">Uncharacterized protein</fullName>
    </submittedName>
</protein>
<feature type="compositionally biased region" description="Low complexity" evidence="1">
    <location>
        <begin position="10"/>
        <end position="24"/>
    </location>
</feature>
<dbReference type="Proteomes" id="UP000523795">
    <property type="component" value="Unassembled WGS sequence"/>
</dbReference>
<gene>
    <name evidence="2" type="ORF">HER39_01450</name>
</gene>
<feature type="region of interest" description="Disordered" evidence="1">
    <location>
        <begin position="1"/>
        <end position="29"/>
    </location>
</feature>
<evidence type="ECO:0000256" key="1">
    <source>
        <dbReference type="SAM" id="MobiDB-lite"/>
    </source>
</evidence>
<organism evidence="2 3">
    <name type="scientific">Arthrobacter deserti</name>
    <dbReference type="NCBI Taxonomy" id="1742687"/>
    <lineage>
        <taxon>Bacteria</taxon>
        <taxon>Bacillati</taxon>
        <taxon>Actinomycetota</taxon>
        <taxon>Actinomycetes</taxon>
        <taxon>Micrococcales</taxon>
        <taxon>Micrococcaceae</taxon>
        <taxon>Arthrobacter</taxon>
    </lineage>
</organism>
<feature type="non-terminal residue" evidence="2">
    <location>
        <position position="65"/>
    </location>
</feature>
<reference evidence="2 3" key="1">
    <citation type="submission" date="2020-04" db="EMBL/GenBank/DDBJ databases">
        <authorList>
            <person name="Liu S."/>
        </authorList>
    </citation>
    <scope>NUCLEOTIDE SEQUENCE [LARGE SCALE GENOMIC DNA]</scope>
    <source>
        <strain evidence="2 3">CGMCC 1.15091</strain>
    </source>
</reference>
<comment type="caution">
    <text evidence="2">The sequence shown here is derived from an EMBL/GenBank/DDBJ whole genome shotgun (WGS) entry which is preliminary data.</text>
</comment>
<name>A0ABX1JMG1_9MICC</name>
<keyword evidence="3" id="KW-1185">Reference proteome</keyword>
<sequence length="65" mass="7083">MTVNEEGRDAGLPPAAAGRPGPAGAERKRSVIIRHERIAASIPRARPRLRFELPPETEIHEYTGG</sequence>
<evidence type="ECO:0000313" key="2">
    <source>
        <dbReference type="EMBL" id="NKX49265.1"/>
    </source>
</evidence>
<dbReference type="EMBL" id="JAAZSR010000009">
    <property type="protein sequence ID" value="NKX49265.1"/>
    <property type="molecule type" value="Genomic_DNA"/>
</dbReference>
<proteinExistence type="predicted"/>
<evidence type="ECO:0000313" key="3">
    <source>
        <dbReference type="Proteomes" id="UP000523795"/>
    </source>
</evidence>